<dbReference type="Pfam" id="PF14214">
    <property type="entry name" value="Helitron_like_N"/>
    <property type="match status" value="1"/>
</dbReference>
<evidence type="ECO:0000259" key="3">
    <source>
        <dbReference type="Pfam" id="PF14214"/>
    </source>
</evidence>
<dbReference type="PANTHER" id="PTHR47165:SF4">
    <property type="entry name" value="OS03G0429900 PROTEIN"/>
    <property type="match status" value="1"/>
</dbReference>
<dbReference type="Gene3D" id="2.40.50.140">
    <property type="entry name" value="Nucleic acid-binding proteins"/>
    <property type="match status" value="4"/>
</dbReference>
<organism evidence="4 5">
    <name type="scientific">Cuscuta campestris</name>
    <dbReference type="NCBI Taxonomy" id="132261"/>
    <lineage>
        <taxon>Eukaryota</taxon>
        <taxon>Viridiplantae</taxon>
        <taxon>Streptophyta</taxon>
        <taxon>Embryophyta</taxon>
        <taxon>Tracheophyta</taxon>
        <taxon>Spermatophyta</taxon>
        <taxon>Magnoliopsida</taxon>
        <taxon>eudicotyledons</taxon>
        <taxon>Gunneridae</taxon>
        <taxon>Pentapetalae</taxon>
        <taxon>asterids</taxon>
        <taxon>lamiids</taxon>
        <taxon>Solanales</taxon>
        <taxon>Convolvulaceae</taxon>
        <taxon>Cuscuteae</taxon>
        <taxon>Cuscuta</taxon>
        <taxon>Cuscuta subgen. Grammica</taxon>
        <taxon>Cuscuta sect. Cleistogrammica</taxon>
    </lineage>
</organism>
<proteinExistence type="predicted"/>
<dbReference type="InterPro" id="IPR012340">
    <property type="entry name" value="NA-bd_OB-fold"/>
</dbReference>
<evidence type="ECO:0000259" key="2">
    <source>
        <dbReference type="Pfam" id="PF08646"/>
    </source>
</evidence>
<feature type="domain" description="Replication factor A C-terminal" evidence="2">
    <location>
        <begin position="580"/>
        <end position="702"/>
    </location>
</feature>
<feature type="domain" description="Helitron helicase-like" evidence="3">
    <location>
        <begin position="941"/>
        <end position="1026"/>
    </location>
</feature>
<dbReference type="InterPro" id="IPR025476">
    <property type="entry name" value="Helitron_helicase-like"/>
</dbReference>
<dbReference type="PANTHER" id="PTHR47165">
    <property type="entry name" value="OS03G0429900 PROTEIN"/>
    <property type="match status" value="1"/>
</dbReference>
<evidence type="ECO:0000313" key="5">
    <source>
        <dbReference type="Proteomes" id="UP000595140"/>
    </source>
</evidence>
<accession>A0A484M4L0</accession>
<evidence type="ECO:0000313" key="4">
    <source>
        <dbReference type="EMBL" id="VFQ83545.1"/>
    </source>
</evidence>
<dbReference type="CDD" id="cd04481">
    <property type="entry name" value="RPA1_DBD_B_like"/>
    <property type="match status" value="1"/>
</dbReference>
<gene>
    <name evidence="4" type="ORF">CCAM_LOCUS25321</name>
</gene>
<dbReference type="CDD" id="cd04480">
    <property type="entry name" value="RPA1_DBD_A_like"/>
    <property type="match status" value="1"/>
</dbReference>
<protein>
    <recommendedName>
        <fullName evidence="6">Replication factor A C-terminal domain-containing protein</fullName>
    </recommendedName>
</protein>
<feature type="domain" description="Replication protein A 70 kDa DNA-binding subunit B/D first OB fold" evidence="1">
    <location>
        <begin position="16"/>
        <end position="109"/>
    </location>
</feature>
<evidence type="ECO:0008006" key="6">
    <source>
        <dbReference type="Google" id="ProtNLM"/>
    </source>
</evidence>
<dbReference type="EMBL" id="OOIL02002582">
    <property type="protein sequence ID" value="VFQ83545.1"/>
    <property type="molecule type" value="Genomic_DNA"/>
</dbReference>
<sequence length="1035" mass="116697">MVEECIPIEKLTLESKNSAITARVSRLWDSYIFHDEKDLLSTDMVLIDKQGSYIHASIKGSISHLFKKHIAEGSVYYIKNFNVVPNKAQYRVVGDNKLMIQLYPTTVVRSLSEDSLGIPTFAIPNHRFDLLDFDKVESRMGETYILTDVVGQVCCEGEVINKNSRGNSVPSLMLELHDLRAEKVRVTLWGESVDNYMRQKSMLENGIIVGFFTSTLVKRYMNNTVLSSTSATKIYLDLDIDEVIALKKKSRFRIELAVKDATDCTKFIVFDDVAEKMIGQSAPSIYDMQEKLEENKDSVGEVPAIIANLIGQRLVFRVKLTEYNRTAYRQSFTANKSLRNKAYTGPETVLGAERNAAILTPKAGAKDPCAIPLKCHISVALQSTAGMLASLVCKMNVLPLFSNTGVLHEYLNGKAELNPLTSINLAMEITRGNQQVGAAFVDASTVMETRMISGINDNIKEWTCKVIVVEKRNIKDSRASPNKYRPFILQDEEGTKVLALANSGDIQQIDKILDLKNTYYISNAAVMPNKMDESLKLINNYIETKTYKNSLIALAYPPGRAKVKIGDISKSISPGKGVWVTADIKILDNEGSYYIGCDYCNRKTTAPEGVTFTCLDCGNLSARSEKRIKIQVQLSDETGEIEATMFDEDFKRLLSISNTVHRSGAIDISEIQTKINRITFACELRVDNKKFEGPNRRNFTVNGLCEDIVLPERIMSAENKRERSGEGLTRKRLRFDENDAEHDDIIQVSQASTSQGYHITDGCPPRNLQLYFYDTETISQETMAYHGTRLDKEVIDVILSTLAENPYAKFFHNLRDINTVEEFSIILKKNPTLDQRVYNMPTASQVAAIWVEDDGNGISENRHIRVYAKGGHSQTIQYYYGCYDPLQYPLLFPHGETGWHEAIEKRNTGQTPMTNEATSHINITSNAIGSATDLIEAEEEQFTEGRLLQQFVVDMYVKLETQRLDYFRQKQTKQRTSTLNDLEQSIEMGIQFGADVGKRIVLPVTFIGGPRNMRRRYMDAMALVFKDGFHGDRIT</sequence>
<dbReference type="SUPFAM" id="SSF50249">
    <property type="entry name" value="Nucleic acid-binding proteins"/>
    <property type="match status" value="5"/>
</dbReference>
<keyword evidence="5" id="KW-1185">Reference proteome</keyword>
<dbReference type="AlphaFoldDB" id="A0A484M4L0"/>
<dbReference type="Pfam" id="PF08646">
    <property type="entry name" value="Rep_fac-A_C"/>
    <property type="match status" value="1"/>
</dbReference>
<dbReference type="OrthoDB" id="1931061at2759"/>
<name>A0A484M4L0_9ASTE</name>
<reference evidence="4 5" key="1">
    <citation type="submission" date="2018-04" db="EMBL/GenBank/DDBJ databases">
        <authorList>
            <person name="Vogel A."/>
        </authorList>
    </citation>
    <scope>NUCLEOTIDE SEQUENCE [LARGE SCALE GENOMIC DNA]</scope>
</reference>
<dbReference type="InterPro" id="IPR013955">
    <property type="entry name" value="Rep_factor-A_C"/>
</dbReference>
<dbReference type="Pfam" id="PF02721">
    <property type="entry name" value="DUF223"/>
    <property type="match status" value="1"/>
</dbReference>
<evidence type="ECO:0000259" key="1">
    <source>
        <dbReference type="Pfam" id="PF02721"/>
    </source>
</evidence>
<dbReference type="Proteomes" id="UP000595140">
    <property type="component" value="Unassembled WGS sequence"/>
</dbReference>
<dbReference type="InterPro" id="IPR003871">
    <property type="entry name" value="RFA1B/D_OB_1st"/>
</dbReference>